<evidence type="ECO:0000256" key="1">
    <source>
        <dbReference type="SAM" id="Phobius"/>
    </source>
</evidence>
<accession>A0AAQ4DR97</accession>
<comment type="caution">
    <text evidence="2">The sequence shown here is derived from an EMBL/GenBank/DDBJ whole genome shotgun (WGS) entry which is preliminary data.</text>
</comment>
<evidence type="ECO:0000313" key="2">
    <source>
        <dbReference type="EMBL" id="KAK8764987.1"/>
    </source>
</evidence>
<gene>
    <name evidence="2" type="ORF">V5799_032405</name>
</gene>
<keyword evidence="1" id="KW-1133">Transmembrane helix</keyword>
<name>A0AAQ4DR97_AMBAM</name>
<feature type="transmembrane region" description="Helical" evidence="1">
    <location>
        <begin position="50"/>
        <end position="68"/>
    </location>
</feature>
<reference evidence="2 3" key="1">
    <citation type="journal article" date="2023" name="Arcadia Sci">
        <title>De novo assembly of a long-read Amblyomma americanum tick genome.</title>
        <authorList>
            <person name="Chou S."/>
            <person name="Poskanzer K.E."/>
            <person name="Rollins M."/>
            <person name="Thuy-Boun P.S."/>
        </authorList>
    </citation>
    <scope>NUCLEOTIDE SEQUENCE [LARGE SCALE GENOMIC DNA]</scope>
    <source>
        <strain evidence="2">F_SG_1</strain>
        <tissue evidence="2">Salivary glands</tissue>
    </source>
</reference>
<feature type="transmembrane region" description="Helical" evidence="1">
    <location>
        <begin position="24"/>
        <end position="43"/>
    </location>
</feature>
<organism evidence="2 3">
    <name type="scientific">Amblyomma americanum</name>
    <name type="common">Lone star tick</name>
    <dbReference type="NCBI Taxonomy" id="6943"/>
    <lineage>
        <taxon>Eukaryota</taxon>
        <taxon>Metazoa</taxon>
        <taxon>Ecdysozoa</taxon>
        <taxon>Arthropoda</taxon>
        <taxon>Chelicerata</taxon>
        <taxon>Arachnida</taxon>
        <taxon>Acari</taxon>
        <taxon>Parasitiformes</taxon>
        <taxon>Ixodida</taxon>
        <taxon>Ixodoidea</taxon>
        <taxon>Ixodidae</taxon>
        <taxon>Amblyomminae</taxon>
        <taxon>Amblyomma</taxon>
    </lineage>
</organism>
<keyword evidence="3" id="KW-1185">Reference proteome</keyword>
<evidence type="ECO:0000313" key="3">
    <source>
        <dbReference type="Proteomes" id="UP001321473"/>
    </source>
</evidence>
<protein>
    <submittedName>
        <fullName evidence="2">Uncharacterized protein</fullName>
    </submittedName>
</protein>
<sequence length="116" mass="13360">MLFLFVFGSSPVLSYSDPLLVFVVLLSFNSLSILHAMFVSVLLTSSRMSTIFSMIYWICSIAFPYLMLQNPLGRGYYLCNRASKIVTSASPGMGLHWAFMIIERFERFREHAQRWS</sequence>
<dbReference type="AlphaFoldDB" id="A0AAQ4DR97"/>
<dbReference type="EMBL" id="JARKHS020027843">
    <property type="protein sequence ID" value="KAK8764987.1"/>
    <property type="molecule type" value="Genomic_DNA"/>
</dbReference>
<dbReference type="Proteomes" id="UP001321473">
    <property type="component" value="Unassembled WGS sequence"/>
</dbReference>
<keyword evidence="1" id="KW-0472">Membrane</keyword>
<keyword evidence="1" id="KW-0812">Transmembrane</keyword>
<proteinExistence type="predicted"/>